<dbReference type="OrthoDB" id="2382185at2"/>
<comment type="caution">
    <text evidence="2">The sequence shown here is derived from an EMBL/GenBank/DDBJ whole genome shotgun (WGS) entry which is preliminary data.</text>
</comment>
<dbReference type="InterPro" id="IPR042274">
    <property type="entry name" value="YycH/YycI_2"/>
</dbReference>
<dbReference type="STRING" id="1385511.GCA_000425225_01582"/>
<dbReference type="eggNOG" id="COG4863">
    <property type="taxonomic scope" value="Bacteria"/>
</dbReference>
<dbReference type="RefSeq" id="WP_027448459.1">
    <property type="nucleotide sequence ID" value="NZ_AVPF01000017.1"/>
</dbReference>
<reference evidence="2 3" key="1">
    <citation type="submission" date="2013-08" db="EMBL/GenBank/DDBJ databases">
        <authorList>
            <person name="Huang J."/>
            <person name="Wang G."/>
        </authorList>
    </citation>
    <scope>NUCLEOTIDE SEQUENCE [LARGE SCALE GENOMIC DNA]</scope>
    <source>
        <strain evidence="2 3">BH030004</strain>
    </source>
</reference>
<dbReference type="CDD" id="cd15787">
    <property type="entry name" value="YycH_N"/>
    <property type="match status" value="1"/>
</dbReference>
<dbReference type="AlphaFoldDB" id="A0A0A5GDS3"/>
<organism evidence="2 3">
    <name type="scientific">Pontibacillus marinus BH030004 = DSM 16465</name>
    <dbReference type="NCBI Taxonomy" id="1385511"/>
    <lineage>
        <taxon>Bacteria</taxon>
        <taxon>Bacillati</taxon>
        <taxon>Bacillota</taxon>
        <taxon>Bacilli</taxon>
        <taxon>Bacillales</taxon>
        <taxon>Bacillaceae</taxon>
        <taxon>Pontibacillus</taxon>
    </lineage>
</organism>
<keyword evidence="3" id="KW-1185">Reference proteome</keyword>
<dbReference type="Pfam" id="PF07435">
    <property type="entry name" value="YycH"/>
    <property type="match status" value="1"/>
</dbReference>
<dbReference type="Gene3D" id="3.30.310.160">
    <property type="entry name" value="YycH protein, domain 2"/>
    <property type="match status" value="1"/>
</dbReference>
<dbReference type="EMBL" id="AVPF01000017">
    <property type="protein sequence ID" value="KGX89275.1"/>
    <property type="molecule type" value="Genomic_DNA"/>
</dbReference>
<evidence type="ECO:0000313" key="2">
    <source>
        <dbReference type="EMBL" id="KGX89275.1"/>
    </source>
</evidence>
<gene>
    <name evidence="2" type="ORF">N783_07095</name>
</gene>
<sequence length="437" mass="51169">MTWENVKSVLLTTLVGTSLLLTLAIWNYQPQYDVLDKENIINDATKIRSGSKESVKSIIEPKHIIFHQNNRIFSLDKLSEENELYKEIRTWPLTDFQYRAKGTYERDSTIEIVLPTPVPIQTLANTFTVKEKEKEDLPELSVDRVLIQMSHRQSSSLVHFVSSENEENIKAEIQNFDVYSNVEDYLVNPYGQVNYVAYEKNRKSPIYLPEGQVTLPMNTYPTRSINPNTFINVLFSNPNLVRPNSSNIGEEYYSDGTTRLRIYENETMMEFINPAETEYTLMDRSSLIRQSLEFVNDHNGWTDHYNIYHLSQNQNYIRYRLIKEGYPVFDDENRSLIEQTWKNQEIFEYQRALIQLQPPFGSQEITLRSGNDVLAYLEEAWKKYPPYLIKDISVGYEMKRTGSSAEVFTLQPSWFIKLNDWQKIEFDEGLMNQGGGR</sequence>
<feature type="domain" description="Regulatory protein YycH" evidence="1">
    <location>
        <begin position="4"/>
        <end position="426"/>
    </location>
</feature>
<protein>
    <recommendedName>
        <fullName evidence="1">Regulatory protein YycH domain-containing protein</fullName>
    </recommendedName>
</protein>
<evidence type="ECO:0000259" key="1">
    <source>
        <dbReference type="Pfam" id="PF07435"/>
    </source>
</evidence>
<name>A0A0A5GDS3_9BACI</name>
<evidence type="ECO:0000313" key="3">
    <source>
        <dbReference type="Proteomes" id="UP000030403"/>
    </source>
</evidence>
<dbReference type="Proteomes" id="UP000030403">
    <property type="component" value="Unassembled WGS sequence"/>
</dbReference>
<accession>A0A0A5GDS3</accession>
<dbReference type="InterPro" id="IPR009996">
    <property type="entry name" value="YycH"/>
</dbReference>
<proteinExistence type="predicted"/>
<dbReference type="Gene3D" id="3.10.450.310">
    <property type="match status" value="1"/>
</dbReference>